<comment type="subcellular location">
    <subcellularLocation>
        <location evidence="1">Periplasm</location>
    </subcellularLocation>
</comment>
<evidence type="ECO:0000256" key="10">
    <source>
        <dbReference type="ARBA" id="ARBA00023004"/>
    </source>
</evidence>
<dbReference type="STRING" id="1069081.SAMN05660197_0368"/>
<comment type="PTM">
    <text evidence="12">Binds 2 heme C groups per subunit.</text>
</comment>
<dbReference type="GO" id="GO:0009061">
    <property type="term" value="P:anaerobic respiration"/>
    <property type="evidence" value="ECO:0007669"/>
    <property type="project" value="InterPro"/>
</dbReference>
<evidence type="ECO:0000313" key="16">
    <source>
        <dbReference type="Proteomes" id="UP000192602"/>
    </source>
</evidence>
<keyword evidence="8" id="KW-0574">Periplasm</keyword>
<evidence type="ECO:0000256" key="13">
    <source>
        <dbReference type="PIRSR" id="PIRSR006105-2"/>
    </source>
</evidence>
<evidence type="ECO:0000256" key="8">
    <source>
        <dbReference type="ARBA" id="ARBA00022764"/>
    </source>
</evidence>
<dbReference type="Pfam" id="PF03892">
    <property type="entry name" value="NapB"/>
    <property type="match status" value="2"/>
</dbReference>
<dbReference type="EMBL" id="FWWZ01000001">
    <property type="protein sequence ID" value="SMC08611.1"/>
    <property type="molecule type" value="Genomic_DNA"/>
</dbReference>
<feature type="signal peptide" evidence="14">
    <location>
        <begin position="1"/>
        <end position="26"/>
    </location>
</feature>
<dbReference type="PANTHER" id="PTHR38604:SF1">
    <property type="entry name" value="PERIPLASMIC NITRATE REDUCTASE, ELECTRON TRANSFER SUBUNIT"/>
    <property type="match status" value="1"/>
</dbReference>
<dbReference type="RefSeq" id="WP_084274883.1">
    <property type="nucleotide sequence ID" value="NZ_AP026671.1"/>
</dbReference>
<keyword evidence="9" id="KW-0249">Electron transport</keyword>
<dbReference type="GO" id="GO:0042597">
    <property type="term" value="C:periplasmic space"/>
    <property type="evidence" value="ECO:0007669"/>
    <property type="project" value="UniProtKB-SubCell"/>
</dbReference>
<name>A0A1W1WQM2_9BACT</name>
<sequence length="196" mass="21519">MKLKKFLGVSAVLAMLFAAGCGAATAQKTKVVSEDQLSYQSKGTPPKVEYSNAAPGTAKKFARSYENAPPMIPHSVDGLLPITIKNNACLGCHMPSVAKSMGATPIPPTHFKDFFFATKKKLIKQKLYEDKQAYEKRLALMAKKEDIAPQRYNCSQCHAPQANAKPLVANTFKPDFRDPNAKHSSKLYKNLMEGVK</sequence>
<evidence type="ECO:0000256" key="2">
    <source>
        <dbReference type="ARBA" id="ARBA00007368"/>
    </source>
</evidence>
<evidence type="ECO:0000256" key="4">
    <source>
        <dbReference type="ARBA" id="ARBA00022448"/>
    </source>
</evidence>
<feature type="binding site" description="axial binding residue" evidence="13">
    <location>
        <position position="158"/>
    </location>
    <ligand>
        <name>heme c</name>
        <dbReference type="ChEBI" id="CHEBI:61717"/>
        <label>2</label>
    </ligand>
    <ligandPart>
        <name>Fe</name>
        <dbReference type="ChEBI" id="CHEBI:18248"/>
    </ligandPart>
</feature>
<evidence type="ECO:0000256" key="7">
    <source>
        <dbReference type="ARBA" id="ARBA00022729"/>
    </source>
</evidence>
<feature type="chain" id="PRO_5012212988" description="Periplasmic nitrate reductase, electron transfer subunit" evidence="14">
    <location>
        <begin position="27"/>
        <end position="196"/>
    </location>
</feature>
<dbReference type="OrthoDB" id="13290at2"/>
<feature type="binding site" description="covalent" evidence="12">
    <location>
        <position position="89"/>
    </location>
    <ligand>
        <name>heme c</name>
        <dbReference type="ChEBI" id="CHEBI:61717"/>
        <label>1</label>
    </ligand>
</feature>
<accession>A0A1W1WQM2</accession>
<dbReference type="InterPro" id="IPR036280">
    <property type="entry name" value="Multihaem_cyt_sf"/>
</dbReference>
<evidence type="ECO:0000256" key="9">
    <source>
        <dbReference type="ARBA" id="ARBA00022982"/>
    </source>
</evidence>
<feature type="binding site" description="axial binding residue" evidence="13">
    <location>
        <position position="93"/>
    </location>
    <ligand>
        <name>heme c</name>
        <dbReference type="ChEBI" id="CHEBI:61717"/>
        <label>1</label>
    </ligand>
    <ligandPart>
        <name>Fe</name>
        <dbReference type="ChEBI" id="CHEBI:18248"/>
    </ligandPart>
</feature>
<evidence type="ECO:0000256" key="11">
    <source>
        <dbReference type="ARBA" id="ARBA00031832"/>
    </source>
</evidence>
<feature type="binding site" description="covalent" evidence="12">
    <location>
        <position position="92"/>
    </location>
    <ligand>
        <name>heme c</name>
        <dbReference type="ChEBI" id="CHEBI:61717"/>
        <label>1</label>
    </ligand>
</feature>
<keyword evidence="5 12" id="KW-0349">Heme</keyword>
<evidence type="ECO:0000256" key="14">
    <source>
        <dbReference type="SAM" id="SignalP"/>
    </source>
</evidence>
<keyword evidence="4" id="KW-0813">Transport</keyword>
<comment type="similarity">
    <text evidence="2">Belongs to the NapB family.</text>
</comment>
<dbReference type="Gene3D" id="1.10.1130.10">
    <property type="entry name" value="Flavocytochrome C3, Chain A"/>
    <property type="match status" value="1"/>
</dbReference>
<dbReference type="PIRSF" id="PIRSF006105">
    <property type="entry name" value="NapB"/>
    <property type="match status" value="1"/>
</dbReference>
<dbReference type="GO" id="GO:0046872">
    <property type="term" value="F:metal ion binding"/>
    <property type="evidence" value="ECO:0007669"/>
    <property type="project" value="UniProtKB-KW"/>
</dbReference>
<evidence type="ECO:0000313" key="15">
    <source>
        <dbReference type="EMBL" id="SMC08611.1"/>
    </source>
</evidence>
<feature type="binding site" description="covalent" evidence="12">
    <location>
        <position position="157"/>
    </location>
    <ligand>
        <name>heme c</name>
        <dbReference type="ChEBI" id="CHEBI:61717"/>
        <label>2</label>
    </ligand>
</feature>
<feature type="binding site" description="axial binding residue" evidence="13">
    <location>
        <position position="74"/>
    </location>
    <ligand>
        <name>heme c</name>
        <dbReference type="ChEBI" id="CHEBI:61717"/>
        <label>1</label>
    </ligand>
    <ligandPart>
        <name>Fe</name>
        <dbReference type="ChEBI" id="CHEBI:18248"/>
    </ligandPart>
</feature>
<dbReference type="PANTHER" id="PTHR38604">
    <property type="entry name" value="PERIPLASMIC NITRATE REDUCTASE, ELECTRON TRANSFER SUBUNIT"/>
    <property type="match status" value="1"/>
</dbReference>
<evidence type="ECO:0000256" key="5">
    <source>
        <dbReference type="ARBA" id="ARBA00022617"/>
    </source>
</evidence>
<gene>
    <name evidence="15" type="ORF">SAMN05660197_0368</name>
</gene>
<keyword evidence="10 13" id="KW-0408">Iron</keyword>
<proteinExistence type="inferred from homology"/>
<evidence type="ECO:0000256" key="12">
    <source>
        <dbReference type="PIRSR" id="PIRSR006105-1"/>
    </source>
</evidence>
<evidence type="ECO:0000256" key="1">
    <source>
        <dbReference type="ARBA" id="ARBA00004418"/>
    </source>
</evidence>
<dbReference type="PROSITE" id="PS51257">
    <property type="entry name" value="PROKAR_LIPOPROTEIN"/>
    <property type="match status" value="1"/>
</dbReference>
<dbReference type="AlphaFoldDB" id="A0A1W1WQM2"/>
<feature type="binding site" description="covalent" evidence="12">
    <location>
        <position position="154"/>
    </location>
    <ligand>
        <name>heme c</name>
        <dbReference type="ChEBI" id="CHEBI:61717"/>
        <label>2</label>
    </ligand>
</feature>
<evidence type="ECO:0000256" key="3">
    <source>
        <dbReference type="ARBA" id="ARBA00013773"/>
    </source>
</evidence>
<keyword evidence="6 13" id="KW-0479">Metal-binding</keyword>
<dbReference type="Proteomes" id="UP000192602">
    <property type="component" value="Unassembled WGS sequence"/>
</dbReference>
<reference evidence="16" key="1">
    <citation type="submission" date="2017-04" db="EMBL/GenBank/DDBJ databases">
        <authorList>
            <person name="Varghese N."/>
            <person name="Submissions S."/>
        </authorList>
    </citation>
    <scope>NUCLEOTIDE SEQUENCE [LARGE SCALE GENOMIC DNA]</scope>
    <source>
        <strain evidence="16">DSM 16512</strain>
    </source>
</reference>
<evidence type="ECO:0000256" key="6">
    <source>
        <dbReference type="ARBA" id="ARBA00022723"/>
    </source>
</evidence>
<keyword evidence="7 14" id="KW-0732">Signal</keyword>
<keyword evidence="16" id="KW-1185">Reference proteome</keyword>
<protein>
    <recommendedName>
        <fullName evidence="3">Periplasmic nitrate reductase, electron transfer subunit</fullName>
    </recommendedName>
    <alternativeName>
        <fullName evidence="11">Diheme cytochrome c NapB</fullName>
    </alternativeName>
</protein>
<organism evidence="15 16">
    <name type="scientific">Nitratiruptor tergarcus DSM 16512</name>
    <dbReference type="NCBI Taxonomy" id="1069081"/>
    <lineage>
        <taxon>Bacteria</taxon>
        <taxon>Pseudomonadati</taxon>
        <taxon>Campylobacterota</taxon>
        <taxon>Epsilonproteobacteria</taxon>
        <taxon>Nautiliales</taxon>
        <taxon>Nitratiruptoraceae</taxon>
        <taxon>Nitratiruptor</taxon>
    </lineage>
</organism>
<feature type="binding site" description="axial binding residue" evidence="13">
    <location>
        <position position="110"/>
    </location>
    <ligand>
        <name>heme c</name>
        <dbReference type="ChEBI" id="CHEBI:61717"/>
        <label>2</label>
    </ligand>
    <ligandPart>
        <name>Fe</name>
        <dbReference type="ChEBI" id="CHEBI:18248"/>
    </ligandPart>
</feature>
<dbReference type="InterPro" id="IPR005591">
    <property type="entry name" value="NapB"/>
</dbReference>
<dbReference type="SUPFAM" id="SSF48695">
    <property type="entry name" value="Multiheme cytochromes"/>
    <property type="match status" value="1"/>
</dbReference>